<evidence type="ECO:0000313" key="6">
    <source>
        <dbReference type="EMBL" id="OQE03014.1"/>
    </source>
</evidence>
<dbReference type="PANTHER" id="PTHR23023">
    <property type="entry name" value="DIMETHYLANILINE MONOOXYGENASE"/>
    <property type="match status" value="1"/>
</dbReference>
<gene>
    <name evidence="6" type="ORF">PENVUL_c036G08128</name>
</gene>
<keyword evidence="2" id="KW-0285">Flavoprotein</keyword>
<dbReference type="STRING" id="29845.A0A1V6RNK4"/>
<dbReference type="PRINTS" id="PR00419">
    <property type="entry name" value="ADXRDTASE"/>
</dbReference>
<dbReference type="SUPFAM" id="SSF51905">
    <property type="entry name" value="FAD/NAD(P)-binding domain"/>
    <property type="match status" value="2"/>
</dbReference>
<protein>
    <recommendedName>
        <fullName evidence="8">FAD dependent oxidoreductase domain-containing protein</fullName>
    </recommendedName>
</protein>
<dbReference type="PIRSF" id="PIRSF000332">
    <property type="entry name" value="FMO"/>
    <property type="match status" value="1"/>
</dbReference>
<evidence type="ECO:0000256" key="2">
    <source>
        <dbReference type="ARBA" id="ARBA00022630"/>
    </source>
</evidence>
<dbReference type="InterPro" id="IPR050346">
    <property type="entry name" value="FMO-like"/>
</dbReference>
<dbReference type="InterPro" id="IPR000960">
    <property type="entry name" value="Flavin_mOase"/>
</dbReference>
<evidence type="ECO:0008006" key="8">
    <source>
        <dbReference type="Google" id="ProtNLM"/>
    </source>
</evidence>
<accession>A0A1V6RNK4</accession>
<evidence type="ECO:0000313" key="7">
    <source>
        <dbReference type="Proteomes" id="UP000191518"/>
    </source>
</evidence>
<dbReference type="OrthoDB" id="66881at2759"/>
<proteinExistence type="inferred from homology"/>
<dbReference type="Pfam" id="PF13450">
    <property type="entry name" value="NAD_binding_8"/>
    <property type="match status" value="1"/>
</dbReference>
<sequence length="487" mass="53755">MSESVRVAVIGAGISGVVTAGHLLAAGIQVTVFERNNAAGGVWLYDKRTPIEAQYPSPRPSTSQEIVNDDRTDTERKILLHAPPGPCYESLTNNVSTPLLQTKLNAWPEGTAPFVKHNVLKEYIQDTSNKAGVDDITNYGARVTRVHKNGTTWRVHWSTLGEGQDPVENEESATFDSVIVASGHYHTPLVPNIQGLPEAKARWPERIFHSKSFRRSEGFEGKNVLLLGGGVSALDIAKEISASANHVYQSTRNGAFDLPESALPPNASRITEVGAFEPSNLTSPNVEHLPLTIRLKSGESLHDIDTIILCTGYQMALPFLEEYNDYSVSAAEANDRVLVTDGTQVHNLHRDIFYIPDPTLAFVGIPFYTATFSLFEFQAIAVASFLSGVTQLPSTRSLRTEYESRVKEKGIGRSFHSLKDQEQDYVEELIKWVNIGRVEHGLSLIEGHTETWIREKASLMERMKLLLAGQLPREDALKSPLEMVVTA</sequence>
<dbReference type="EMBL" id="MDYP01000036">
    <property type="protein sequence ID" value="OQE03014.1"/>
    <property type="molecule type" value="Genomic_DNA"/>
</dbReference>
<dbReference type="GO" id="GO:0050661">
    <property type="term" value="F:NADP binding"/>
    <property type="evidence" value="ECO:0007669"/>
    <property type="project" value="InterPro"/>
</dbReference>
<evidence type="ECO:0000256" key="4">
    <source>
        <dbReference type="ARBA" id="ARBA00022857"/>
    </source>
</evidence>
<comment type="similarity">
    <text evidence="1">Belongs to the FMO family.</text>
</comment>
<dbReference type="Gene3D" id="3.50.50.60">
    <property type="entry name" value="FAD/NAD(P)-binding domain"/>
    <property type="match status" value="2"/>
</dbReference>
<dbReference type="Pfam" id="PF00743">
    <property type="entry name" value="FMO-like"/>
    <property type="match status" value="2"/>
</dbReference>
<keyword evidence="4" id="KW-0521">NADP</keyword>
<dbReference type="InterPro" id="IPR020946">
    <property type="entry name" value="Flavin_mOase-like"/>
</dbReference>
<comment type="caution">
    <text evidence="6">The sequence shown here is derived from an EMBL/GenBank/DDBJ whole genome shotgun (WGS) entry which is preliminary data.</text>
</comment>
<evidence type="ECO:0000256" key="5">
    <source>
        <dbReference type="ARBA" id="ARBA00023002"/>
    </source>
</evidence>
<dbReference type="InterPro" id="IPR036188">
    <property type="entry name" value="FAD/NAD-bd_sf"/>
</dbReference>
<dbReference type="GO" id="GO:0004499">
    <property type="term" value="F:N,N-dimethylaniline monooxygenase activity"/>
    <property type="evidence" value="ECO:0007669"/>
    <property type="project" value="InterPro"/>
</dbReference>
<keyword evidence="3" id="KW-0274">FAD</keyword>
<keyword evidence="5" id="KW-0560">Oxidoreductase</keyword>
<dbReference type="Proteomes" id="UP000191518">
    <property type="component" value="Unassembled WGS sequence"/>
</dbReference>
<organism evidence="6 7">
    <name type="scientific">Penicillium vulpinum</name>
    <dbReference type="NCBI Taxonomy" id="29845"/>
    <lineage>
        <taxon>Eukaryota</taxon>
        <taxon>Fungi</taxon>
        <taxon>Dikarya</taxon>
        <taxon>Ascomycota</taxon>
        <taxon>Pezizomycotina</taxon>
        <taxon>Eurotiomycetes</taxon>
        <taxon>Eurotiomycetidae</taxon>
        <taxon>Eurotiales</taxon>
        <taxon>Aspergillaceae</taxon>
        <taxon>Penicillium</taxon>
    </lineage>
</organism>
<dbReference type="AlphaFoldDB" id="A0A1V6RNK4"/>
<keyword evidence="7" id="KW-1185">Reference proteome</keyword>
<dbReference type="GO" id="GO:0050660">
    <property type="term" value="F:flavin adenine dinucleotide binding"/>
    <property type="evidence" value="ECO:0007669"/>
    <property type="project" value="InterPro"/>
</dbReference>
<name>A0A1V6RNK4_9EURO</name>
<reference evidence="7" key="1">
    <citation type="journal article" date="2017" name="Nat. Microbiol.">
        <title>Global analysis of biosynthetic gene clusters reveals vast potential of secondary metabolite production in Penicillium species.</title>
        <authorList>
            <person name="Nielsen J.C."/>
            <person name="Grijseels S."/>
            <person name="Prigent S."/>
            <person name="Ji B."/>
            <person name="Dainat J."/>
            <person name="Nielsen K.F."/>
            <person name="Frisvad J.C."/>
            <person name="Workman M."/>
            <person name="Nielsen J."/>
        </authorList>
    </citation>
    <scope>NUCLEOTIDE SEQUENCE [LARGE SCALE GENOMIC DNA]</scope>
    <source>
        <strain evidence="7">IBT 29486</strain>
    </source>
</reference>
<evidence type="ECO:0000256" key="1">
    <source>
        <dbReference type="ARBA" id="ARBA00009183"/>
    </source>
</evidence>
<evidence type="ECO:0000256" key="3">
    <source>
        <dbReference type="ARBA" id="ARBA00022827"/>
    </source>
</evidence>